<evidence type="ECO:0000313" key="2">
    <source>
        <dbReference type="Proteomes" id="UP001501116"/>
    </source>
</evidence>
<reference evidence="2" key="1">
    <citation type="journal article" date="2019" name="Int. J. Syst. Evol. Microbiol.">
        <title>The Global Catalogue of Microorganisms (GCM) 10K type strain sequencing project: providing services to taxonomists for standard genome sequencing and annotation.</title>
        <authorList>
            <consortium name="The Broad Institute Genomics Platform"/>
            <consortium name="The Broad Institute Genome Sequencing Center for Infectious Disease"/>
            <person name="Wu L."/>
            <person name="Ma J."/>
        </authorList>
    </citation>
    <scope>NUCLEOTIDE SEQUENCE [LARGE SCALE GENOMIC DNA]</scope>
    <source>
        <strain evidence="2">JCM 14545</strain>
    </source>
</reference>
<keyword evidence="2" id="KW-1185">Reference proteome</keyword>
<protein>
    <submittedName>
        <fullName evidence="1">Uncharacterized protein</fullName>
    </submittedName>
</protein>
<evidence type="ECO:0000313" key="1">
    <source>
        <dbReference type="EMBL" id="GAA1963649.1"/>
    </source>
</evidence>
<comment type="caution">
    <text evidence="1">The sequence shown here is derived from an EMBL/GenBank/DDBJ whole genome shotgun (WGS) entry which is preliminary data.</text>
</comment>
<accession>A0ABP5CIQ2</accession>
<sequence length="88" mass="9173">MGQDRLLVGKEFRAVEGAADVPVGGVQDSHAAQARAPHRQLRAHPRLQSLERGTVGASGSLKDAAAEIECADAAKGTFRTSALRTPAL</sequence>
<gene>
    <name evidence="1" type="ORF">GCM10009754_38980</name>
</gene>
<organism evidence="1 2">
    <name type="scientific">Amycolatopsis minnesotensis</name>
    <dbReference type="NCBI Taxonomy" id="337894"/>
    <lineage>
        <taxon>Bacteria</taxon>
        <taxon>Bacillati</taxon>
        <taxon>Actinomycetota</taxon>
        <taxon>Actinomycetes</taxon>
        <taxon>Pseudonocardiales</taxon>
        <taxon>Pseudonocardiaceae</taxon>
        <taxon>Amycolatopsis</taxon>
    </lineage>
</organism>
<name>A0ABP5CIQ2_9PSEU</name>
<proteinExistence type="predicted"/>
<dbReference type="Proteomes" id="UP001501116">
    <property type="component" value="Unassembled WGS sequence"/>
</dbReference>
<dbReference type="EMBL" id="BAAANN010000014">
    <property type="protein sequence ID" value="GAA1963649.1"/>
    <property type="molecule type" value="Genomic_DNA"/>
</dbReference>